<dbReference type="InterPro" id="IPR050249">
    <property type="entry name" value="Pseudomonas-type_ThrB"/>
</dbReference>
<reference evidence="3 4" key="1">
    <citation type="submission" date="2019-02" db="EMBL/GenBank/DDBJ databases">
        <title>Corallincola luteus sp. nov., a marine bacterium isolated from surface sediment of Bohai Sea in China.</title>
        <authorList>
            <person name="Ren Q."/>
        </authorList>
    </citation>
    <scope>NUCLEOTIDE SEQUENCE [LARGE SCALE GENOMIC DNA]</scope>
    <source>
        <strain evidence="3 4">DASS28</strain>
    </source>
</reference>
<comment type="caution">
    <text evidence="3">The sequence shown here is derived from an EMBL/GenBank/DDBJ whole genome shotgun (WGS) entry which is preliminary data.</text>
</comment>
<dbReference type="SUPFAM" id="SSF56112">
    <property type="entry name" value="Protein kinase-like (PK-like)"/>
    <property type="match status" value="1"/>
</dbReference>
<dbReference type="EMBL" id="SJXE01000009">
    <property type="protein sequence ID" value="TCI02021.1"/>
    <property type="molecule type" value="Genomic_DNA"/>
</dbReference>
<evidence type="ECO:0000256" key="1">
    <source>
        <dbReference type="ARBA" id="ARBA00038240"/>
    </source>
</evidence>
<evidence type="ECO:0000259" key="2">
    <source>
        <dbReference type="Pfam" id="PF01636"/>
    </source>
</evidence>
<evidence type="ECO:0000313" key="4">
    <source>
        <dbReference type="Proteomes" id="UP000292554"/>
    </source>
</evidence>
<dbReference type="PANTHER" id="PTHR21064:SF6">
    <property type="entry name" value="AMINOGLYCOSIDE PHOSPHOTRANSFERASE DOMAIN-CONTAINING PROTEIN"/>
    <property type="match status" value="1"/>
</dbReference>
<sequence>MLMPYEPVQGRLHYILEKYKLEPLGDITISFCSMANEMFSFDTEQGRFYLKNCLKNNSPERLALEIDFSQHLQTNQMPCPEVVPAASGENTVCYNGFVFLMTRAFEGSTPHWNDTLQPWHVSETMRGLGSFHRAAATFPIERDSDRIKSFQFDRQLAWLDSLELKLNSAKTKTSIKEALALLPRLRGVISEIRPEVENKLLPNCQVQMIHGDFHCFNLFFKNEKMTGCCDFDFIRRDLVLFDIWWCINSIIDAFYIPQKWRDKVKDPDFQPGAEAIQALINLAVKECITLYRQTAKLSDQELAFLPLMPALLLLNNMQFFEPDNSDEECADHVQWLTYLLDGVERHHSQLRQAIAPLLKTTADAAHD</sequence>
<dbReference type="PANTHER" id="PTHR21064">
    <property type="entry name" value="AMINOGLYCOSIDE PHOSPHOTRANSFERASE DOMAIN-CONTAINING PROTEIN-RELATED"/>
    <property type="match status" value="1"/>
</dbReference>
<comment type="similarity">
    <text evidence="1">Belongs to the pseudomonas-type ThrB family.</text>
</comment>
<dbReference type="Proteomes" id="UP000292554">
    <property type="component" value="Unassembled WGS sequence"/>
</dbReference>
<evidence type="ECO:0000313" key="3">
    <source>
        <dbReference type="EMBL" id="TCI02021.1"/>
    </source>
</evidence>
<gene>
    <name evidence="3" type="ORF">EZV61_15715</name>
</gene>
<feature type="domain" description="Aminoglycoside phosphotransferase" evidence="2">
    <location>
        <begin position="36"/>
        <end position="250"/>
    </location>
</feature>
<name>A0ABY2AHD2_9GAMM</name>
<proteinExistence type="inferred from homology"/>
<dbReference type="Gene3D" id="3.90.1200.10">
    <property type="match status" value="1"/>
</dbReference>
<dbReference type="InterPro" id="IPR002575">
    <property type="entry name" value="Aminoglycoside_PTrfase"/>
</dbReference>
<keyword evidence="4" id="KW-1185">Reference proteome</keyword>
<dbReference type="Pfam" id="PF01636">
    <property type="entry name" value="APH"/>
    <property type="match status" value="1"/>
</dbReference>
<accession>A0ABY2AHD2</accession>
<protein>
    <recommendedName>
        <fullName evidence="2">Aminoglycoside phosphotransferase domain-containing protein</fullName>
    </recommendedName>
</protein>
<dbReference type="InterPro" id="IPR011009">
    <property type="entry name" value="Kinase-like_dom_sf"/>
</dbReference>
<dbReference type="Gene3D" id="3.30.200.20">
    <property type="entry name" value="Phosphorylase Kinase, domain 1"/>
    <property type="match status" value="1"/>
</dbReference>
<organism evidence="3 4">
    <name type="scientific">Corallincola luteus</name>
    <dbReference type="NCBI Taxonomy" id="1775177"/>
    <lineage>
        <taxon>Bacteria</taxon>
        <taxon>Pseudomonadati</taxon>
        <taxon>Pseudomonadota</taxon>
        <taxon>Gammaproteobacteria</taxon>
        <taxon>Alteromonadales</taxon>
        <taxon>Psychromonadaceae</taxon>
        <taxon>Corallincola</taxon>
    </lineage>
</organism>